<keyword evidence="1" id="KW-0732">Signal</keyword>
<name>A0A8S9P2H2_BRACR</name>
<reference evidence="2" key="1">
    <citation type="submission" date="2019-12" db="EMBL/GenBank/DDBJ databases">
        <title>Genome sequencing and annotation of Brassica cretica.</title>
        <authorList>
            <person name="Studholme D.J."/>
            <person name="Sarris P."/>
        </authorList>
    </citation>
    <scope>NUCLEOTIDE SEQUENCE</scope>
    <source>
        <strain evidence="2">PFS-109/04</strain>
        <tissue evidence="2">Leaf</tissue>
    </source>
</reference>
<dbReference type="Proteomes" id="UP000712600">
    <property type="component" value="Unassembled WGS sequence"/>
</dbReference>
<gene>
    <name evidence="2" type="ORF">F2Q69_00003200</name>
</gene>
<dbReference type="EMBL" id="QGKX02001521">
    <property type="protein sequence ID" value="KAF3509859.1"/>
    <property type="molecule type" value="Genomic_DNA"/>
</dbReference>
<protein>
    <recommendedName>
        <fullName evidence="4">Secreted protein</fullName>
    </recommendedName>
</protein>
<evidence type="ECO:0000313" key="3">
    <source>
        <dbReference type="Proteomes" id="UP000712600"/>
    </source>
</evidence>
<evidence type="ECO:0000313" key="2">
    <source>
        <dbReference type="EMBL" id="KAF3509859.1"/>
    </source>
</evidence>
<dbReference type="AlphaFoldDB" id="A0A8S9P2H2"/>
<feature type="signal peptide" evidence="1">
    <location>
        <begin position="1"/>
        <end position="25"/>
    </location>
</feature>
<evidence type="ECO:0000256" key="1">
    <source>
        <dbReference type="SAM" id="SignalP"/>
    </source>
</evidence>
<sequence length="142" mass="15792">MDQTSLIKRVVCLFFSALKCVPCSALSQVLQSFFISHSIVRFVTHSSYHPRIESEAVSHRSRALPSFISHSQHLLKLSKLRLSLSTSAVSVCLKLSQASSQARKLKPSLRLTLSMAKDVYGTCVYEFINGTCCMCFALDLDT</sequence>
<organism evidence="2 3">
    <name type="scientific">Brassica cretica</name>
    <name type="common">Mustard</name>
    <dbReference type="NCBI Taxonomy" id="69181"/>
    <lineage>
        <taxon>Eukaryota</taxon>
        <taxon>Viridiplantae</taxon>
        <taxon>Streptophyta</taxon>
        <taxon>Embryophyta</taxon>
        <taxon>Tracheophyta</taxon>
        <taxon>Spermatophyta</taxon>
        <taxon>Magnoliopsida</taxon>
        <taxon>eudicotyledons</taxon>
        <taxon>Gunneridae</taxon>
        <taxon>Pentapetalae</taxon>
        <taxon>rosids</taxon>
        <taxon>malvids</taxon>
        <taxon>Brassicales</taxon>
        <taxon>Brassicaceae</taxon>
        <taxon>Brassiceae</taxon>
        <taxon>Brassica</taxon>
    </lineage>
</organism>
<comment type="caution">
    <text evidence="2">The sequence shown here is derived from an EMBL/GenBank/DDBJ whole genome shotgun (WGS) entry which is preliminary data.</text>
</comment>
<accession>A0A8S9P2H2</accession>
<feature type="chain" id="PRO_5035939319" description="Secreted protein" evidence="1">
    <location>
        <begin position="26"/>
        <end position="142"/>
    </location>
</feature>
<evidence type="ECO:0008006" key="4">
    <source>
        <dbReference type="Google" id="ProtNLM"/>
    </source>
</evidence>
<proteinExistence type="predicted"/>